<evidence type="ECO:0000313" key="3">
    <source>
        <dbReference type="EMBL" id="UVF20736.1"/>
    </source>
</evidence>
<evidence type="ECO:0000256" key="1">
    <source>
        <dbReference type="SAM" id="MobiDB-lite"/>
    </source>
</evidence>
<name>A0ABY5RWN5_9HYPH</name>
<evidence type="ECO:0000256" key="2">
    <source>
        <dbReference type="SAM" id="Phobius"/>
    </source>
</evidence>
<dbReference type="RefSeq" id="WP_173945954.1">
    <property type="nucleotide sequence ID" value="NZ_CP102845.1"/>
</dbReference>
<reference evidence="3" key="1">
    <citation type="submission" date="2022-08" db="EMBL/GenBank/DDBJ databases">
        <title>Microvirga terrae sp. nov., isolated from soil.</title>
        <authorList>
            <person name="Kim K.H."/>
            <person name="Seo Y.L."/>
            <person name="Kim J.M."/>
            <person name="Lee J.K."/>
            <person name="Han D.M."/>
            <person name="Jeon C.O."/>
        </authorList>
    </citation>
    <scope>NUCLEOTIDE SEQUENCE</scope>
    <source>
        <strain evidence="3">R24</strain>
    </source>
</reference>
<dbReference type="EMBL" id="CP102845">
    <property type="protein sequence ID" value="UVF20736.1"/>
    <property type="molecule type" value="Genomic_DNA"/>
</dbReference>
<keyword evidence="2" id="KW-0812">Transmembrane</keyword>
<evidence type="ECO:0000313" key="4">
    <source>
        <dbReference type="Proteomes" id="UP001017257"/>
    </source>
</evidence>
<organism evidence="3 4">
    <name type="scientific">Microvirga terrae</name>
    <dbReference type="NCBI Taxonomy" id="2740529"/>
    <lineage>
        <taxon>Bacteria</taxon>
        <taxon>Pseudomonadati</taxon>
        <taxon>Pseudomonadota</taxon>
        <taxon>Alphaproteobacteria</taxon>
        <taxon>Hyphomicrobiales</taxon>
        <taxon>Methylobacteriaceae</taxon>
        <taxon>Microvirga</taxon>
    </lineage>
</organism>
<feature type="region of interest" description="Disordered" evidence="1">
    <location>
        <begin position="99"/>
        <end position="126"/>
    </location>
</feature>
<dbReference type="Proteomes" id="UP001017257">
    <property type="component" value="Chromosome"/>
</dbReference>
<protein>
    <submittedName>
        <fullName evidence="3">Uncharacterized protein</fullName>
    </submittedName>
</protein>
<keyword evidence="4" id="KW-1185">Reference proteome</keyword>
<feature type="transmembrane region" description="Helical" evidence="2">
    <location>
        <begin position="61"/>
        <end position="88"/>
    </location>
</feature>
<feature type="compositionally biased region" description="Basic and acidic residues" evidence="1">
    <location>
        <begin position="99"/>
        <end position="109"/>
    </location>
</feature>
<keyword evidence="2" id="KW-1133">Transmembrane helix</keyword>
<keyword evidence="2" id="KW-0472">Membrane</keyword>
<gene>
    <name evidence="3" type="ORF">HPT29_006315</name>
</gene>
<proteinExistence type="predicted"/>
<accession>A0ABY5RWN5</accession>
<sequence>MKRFLWILAWFAVAVWSLFAWGAYGLVDFFGGVAARHADVVTGHPETVEWLSWALMTLRGLGLGAIVVVWGLVCLVILAVPAVLGLFFGGAPREPRVEEWRGPRIDPRPRTVPAGAASDPAHREAMTRKGAADAASPFVFVVAVFPSSPALCR</sequence>